<feature type="compositionally biased region" description="Basic and acidic residues" evidence="8">
    <location>
        <begin position="1009"/>
        <end position="1019"/>
    </location>
</feature>
<dbReference type="InterPro" id="IPR007688">
    <property type="entry name" value="Conjugal_tfr_TrbL/VirB6"/>
</dbReference>
<feature type="compositionally biased region" description="Polar residues" evidence="8">
    <location>
        <begin position="1040"/>
        <end position="1049"/>
    </location>
</feature>
<protein>
    <submittedName>
        <fullName evidence="10">Type IV secretion system protein VirB6</fullName>
    </submittedName>
</protein>
<name>A0ABZ0UWQ8_9RICK</name>
<feature type="transmembrane region" description="Helical" evidence="9">
    <location>
        <begin position="685"/>
        <end position="709"/>
    </location>
</feature>
<sequence length="1049" mass="114836">MNQGLLKVLAGAAIIALIVCLIMAILATIGGVKITDGCFQRYSMDGQKKVSADSITNTITLRADSNYTSTSSTDSNGKAIISKDPLHYGEWLNSNLAVSSGQIIKLRVKGEVSLCKAYLPKNNLGSSSNLDKNNQKIAIPRVEDEEATPLIFSATLGEWRNITEMYRNDRIRVTLGKDGDTTATNIFTKQLESTSCSDGSIKYNPICGRYSPYNGVKYPLKCTLPCDVRYDCDCKSVIWGRNSWRSNTICTGTDGPCFNHGEVGSRRNLITVDVYPKLETKIGPASYSSDGSGFIANKDILNSAILGMTCHGPSGHWEISESSYELPNGNKADGPDSDLTPPDQAYYICRDFPANFPATFSNPADLSQPPKAKFWCSASDACGILYRFDGNESPTSASTEGSNYKVAKIIDEQTRTIFDNVYVEGDKAYLQYRLYDRSTKLPNDTGGYVFSIKQTKCRRTNGIGLTDPGATDRGRIQYIITKYGDSPNLGPKDNSINTSGYSAVTQADGTIQIMNGSTNAFGPDVKIYPDGTITAYAGGGKTINYSCFSNPAKLYKDYPTAGPIACSLIGASSSGSSSSTNYGVNYTPEGLVVDADGNGEIKVPDGVEGYLWMRVYNNTADYPESFGQYTVQFFTSKATGQFTALILTPLFEKMKDMIKSASIQVFKNMTCYDGGATEYSSCISFFTYIKGILSLYIMVYGMMFLLGMVQISQLDLVTRVIKIGFVSGLMSHKTFDFFNNYVFDFVTGFSDSIISNMSGFSMFSTSDKITNPFMFMDALMSKIFFTQTFFAQLLALIGMGISGMLYFIIVVIALAILIITTFRAIAIYIMAFLSVAVLIGLAPLFLTFMLFDFTKYLFDNWVRFTFRYMVEPVVLMAGIIILTQLFTIYLDFAVGYSVCWKCALPIKLPFPNIPGFSPAFADVELFCINWFAPWGFDHRSGMMGINLQHMIALVIIAYCMYGYAELSSKMVVKLTGTAGPSATSAGNAMSGSIENWALKKVGLDKESRDGYKQAAEERGAKRKGALSENKDAADKAERAASSSNVGTKK</sequence>
<evidence type="ECO:0000256" key="5">
    <source>
        <dbReference type="ARBA" id="ARBA00022729"/>
    </source>
</evidence>
<keyword evidence="7 9" id="KW-0472">Membrane</keyword>
<evidence type="ECO:0000256" key="6">
    <source>
        <dbReference type="ARBA" id="ARBA00022989"/>
    </source>
</evidence>
<dbReference type="Proteomes" id="UP001326613">
    <property type="component" value="Chromosome"/>
</dbReference>
<feature type="transmembrane region" description="Helical" evidence="9">
    <location>
        <begin position="12"/>
        <end position="32"/>
    </location>
</feature>
<feature type="transmembrane region" description="Helical" evidence="9">
    <location>
        <begin position="789"/>
        <end position="819"/>
    </location>
</feature>
<feature type="compositionally biased region" description="Basic and acidic residues" evidence="8">
    <location>
        <begin position="1028"/>
        <end position="1038"/>
    </location>
</feature>
<keyword evidence="4 9" id="KW-0812">Transmembrane</keyword>
<evidence type="ECO:0000256" key="3">
    <source>
        <dbReference type="ARBA" id="ARBA00022475"/>
    </source>
</evidence>
<gene>
    <name evidence="10" type="ORF">Trichorick_00387</name>
</gene>
<comment type="similarity">
    <text evidence="2">Belongs to the TrbL/VirB6 family.</text>
</comment>
<feature type="transmembrane region" description="Helical" evidence="9">
    <location>
        <begin position="872"/>
        <end position="890"/>
    </location>
</feature>
<organism evidence="10 11">
    <name type="scientific">Candidatus Trichorickettsia mobilis</name>
    <dbReference type="NCBI Taxonomy" id="1346319"/>
    <lineage>
        <taxon>Bacteria</taxon>
        <taxon>Pseudomonadati</taxon>
        <taxon>Pseudomonadota</taxon>
        <taxon>Alphaproteobacteria</taxon>
        <taxon>Rickettsiales</taxon>
        <taxon>Rickettsiaceae</taxon>
        <taxon>Rickettsieae</taxon>
        <taxon>Candidatus Trichorickettsia</taxon>
    </lineage>
</organism>
<dbReference type="Pfam" id="PF04610">
    <property type="entry name" value="TrbL"/>
    <property type="match status" value="1"/>
</dbReference>
<feature type="transmembrane region" description="Helical" evidence="9">
    <location>
        <begin position="825"/>
        <end position="851"/>
    </location>
</feature>
<evidence type="ECO:0000256" key="7">
    <source>
        <dbReference type="ARBA" id="ARBA00023136"/>
    </source>
</evidence>
<evidence type="ECO:0000313" key="10">
    <source>
        <dbReference type="EMBL" id="WPY00509.1"/>
    </source>
</evidence>
<dbReference type="EMBL" id="CP112932">
    <property type="protein sequence ID" value="WPY00509.1"/>
    <property type="molecule type" value="Genomic_DNA"/>
</dbReference>
<reference evidence="10 11" key="1">
    <citation type="submission" date="2022-10" db="EMBL/GenBank/DDBJ databases">
        <title>Host association and intracellularity evolved multiple times independently in the Rickettsiales.</title>
        <authorList>
            <person name="Castelli M."/>
            <person name="Nardi T."/>
            <person name="Gammuto L."/>
            <person name="Bellinzona G."/>
            <person name="Sabaneyeva E."/>
            <person name="Potekhin A."/>
            <person name="Serra V."/>
            <person name="Petroni G."/>
            <person name="Sassera D."/>
        </authorList>
    </citation>
    <scope>NUCLEOTIDE SEQUENCE [LARGE SCALE GENOMIC DNA]</scope>
    <source>
        <strain evidence="10 11">Kr 154-4</strain>
    </source>
</reference>
<evidence type="ECO:0000256" key="9">
    <source>
        <dbReference type="SAM" id="Phobius"/>
    </source>
</evidence>
<evidence type="ECO:0000256" key="4">
    <source>
        <dbReference type="ARBA" id="ARBA00022692"/>
    </source>
</evidence>
<accession>A0ABZ0UWQ8</accession>
<keyword evidence="11" id="KW-1185">Reference proteome</keyword>
<feature type="region of interest" description="Disordered" evidence="8">
    <location>
        <begin position="1009"/>
        <end position="1049"/>
    </location>
</feature>
<evidence type="ECO:0000256" key="8">
    <source>
        <dbReference type="SAM" id="MobiDB-lite"/>
    </source>
</evidence>
<keyword evidence="5" id="KW-0732">Signal</keyword>
<comment type="subcellular location">
    <subcellularLocation>
        <location evidence="1">Cell membrane</location>
        <topology evidence="1">Multi-pass membrane protein</topology>
    </subcellularLocation>
</comment>
<keyword evidence="6 9" id="KW-1133">Transmembrane helix</keyword>
<keyword evidence="3" id="KW-1003">Cell membrane</keyword>
<dbReference type="RefSeq" id="WP_323738568.1">
    <property type="nucleotide sequence ID" value="NZ_CP112932.1"/>
</dbReference>
<evidence type="ECO:0000256" key="1">
    <source>
        <dbReference type="ARBA" id="ARBA00004651"/>
    </source>
</evidence>
<evidence type="ECO:0000256" key="2">
    <source>
        <dbReference type="ARBA" id="ARBA00007802"/>
    </source>
</evidence>
<proteinExistence type="inferred from homology"/>
<feature type="transmembrane region" description="Helical" evidence="9">
    <location>
        <begin position="945"/>
        <end position="964"/>
    </location>
</feature>
<evidence type="ECO:0000313" key="11">
    <source>
        <dbReference type="Proteomes" id="UP001326613"/>
    </source>
</evidence>